<feature type="compositionally biased region" description="Basic and acidic residues" evidence="1">
    <location>
        <begin position="144"/>
        <end position="162"/>
    </location>
</feature>
<dbReference type="SUPFAM" id="SSF54427">
    <property type="entry name" value="NTF2-like"/>
    <property type="match status" value="1"/>
</dbReference>
<dbReference type="InterPro" id="IPR032710">
    <property type="entry name" value="NTF2-like_dom_sf"/>
</dbReference>
<keyword evidence="3" id="KW-1185">Reference proteome</keyword>
<reference evidence="2 3" key="1">
    <citation type="submission" date="2019-09" db="EMBL/GenBank/DDBJ databases">
        <title>Draft genome sequence of the Ebosin-producing strain Streptomyces sp. 139.</title>
        <authorList>
            <person name="Ai L."/>
            <person name="Geng M."/>
            <person name="Ma M."/>
            <person name="Bai L."/>
        </authorList>
    </citation>
    <scope>NUCLEOTIDE SEQUENCE [LARGE SCALE GENOMIC DNA]</scope>
    <source>
        <strain evidence="2 3">139</strain>
    </source>
</reference>
<dbReference type="PANTHER" id="PTHR30173">
    <property type="entry name" value="SIGMA 19 FACTOR"/>
    <property type="match status" value="1"/>
</dbReference>
<dbReference type="EMBL" id="CP043959">
    <property type="protein sequence ID" value="QER87943.1"/>
    <property type="molecule type" value="Genomic_DNA"/>
</dbReference>
<accession>A0ABX5ZU31</accession>
<proteinExistence type="predicted"/>
<dbReference type="PANTHER" id="PTHR30173:SF43">
    <property type="entry name" value="ECF RNA POLYMERASE SIGMA FACTOR SIGI-RELATED"/>
    <property type="match status" value="1"/>
</dbReference>
<protein>
    <submittedName>
        <fullName evidence="2">RNA polymerase subunit sigma</fullName>
    </submittedName>
</protein>
<dbReference type="RefSeq" id="WP_150155645.1">
    <property type="nucleotide sequence ID" value="NZ_CP043959.1"/>
</dbReference>
<dbReference type="InterPro" id="IPR052704">
    <property type="entry name" value="ECF_Sigma-70_Domain"/>
</dbReference>
<sequence length="280" mass="30383">MSRIDDGLPIADLLDERRQLVAMARWLLGSGREAESAVDECYRRWYGLSDDERERIGTPRSWLAGVVGDLCLSRLALPDRDGGLPGAESGPEERPAGLRLSALDSLTPAERAGLVLDDVLGTTRETVAEVRRLPDTGPTTPADEAERVVPERPVRSSSARQHEVMAHAVRRACAEEDEALLASLLAPDATAVFDGGGKVRALVGPVHGDAQVARSVLRLLARHPRTTLDTHSVNGRTGLVVRYEQQVAAVISLDVADRHVVQVWVVLNPDKLRSFNPGRP</sequence>
<evidence type="ECO:0000256" key="1">
    <source>
        <dbReference type="SAM" id="MobiDB-lite"/>
    </source>
</evidence>
<feature type="region of interest" description="Disordered" evidence="1">
    <location>
        <begin position="133"/>
        <end position="162"/>
    </location>
</feature>
<name>A0ABX5ZU31_STRTE</name>
<dbReference type="Proteomes" id="UP000324308">
    <property type="component" value="Chromosome"/>
</dbReference>
<organism evidence="2 3">
    <name type="scientific">Streptomyces tendae</name>
    <dbReference type="NCBI Taxonomy" id="1932"/>
    <lineage>
        <taxon>Bacteria</taxon>
        <taxon>Bacillati</taxon>
        <taxon>Actinomycetota</taxon>
        <taxon>Actinomycetes</taxon>
        <taxon>Kitasatosporales</taxon>
        <taxon>Streptomycetaceae</taxon>
        <taxon>Streptomyces</taxon>
    </lineage>
</organism>
<evidence type="ECO:0000313" key="2">
    <source>
        <dbReference type="EMBL" id="QER87943.1"/>
    </source>
</evidence>
<gene>
    <name evidence="2" type="ORF">F3L20_20750</name>
</gene>
<evidence type="ECO:0000313" key="3">
    <source>
        <dbReference type="Proteomes" id="UP000324308"/>
    </source>
</evidence>